<reference evidence="1 2" key="2">
    <citation type="journal article" date="2013" name="Genome Announc.">
        <title>Draft Genome Sequence of Methylobacterium mesophilicum Strain SR1.6/6, Isolated from Citrus sinensis.</title>
        <authorList>
            <person name="Marinho Almeida D."/>
            <person name="Dini-Andreote F."/>
            <person name="Camargo Neves A.A."/>
            <person name="Juca Ramos R.T."/>
            <person name="Andreote F.D."/>
            <person name="Carneiro A.R."/>
            <person name="Oliveira de Souza Lima A."/>
            <person name="Caracciolo Gomes de Sa P.H."/>
            <person name="Ribeiro Barbosa M.S."/>
            <person name="Araujo W.L."/>
            <person name="Silva A."/>
        </authorList>
    </citation>
    <scope>NUCLEOTIDE SEQUENCE [LARGE SCALE GENOMIC DNA]</scope>
    <source>
        <strain evidence="1 2">SR1.6/6</strain>
    </source>
</reference>
<sequence>MPRNAILSDRAALAERFDQFTEISDVVDPTWWLEAACQCVDCACRNVPTEGFSWLSLLVDGQDVAVIRSGPAEVIIAILCHHEARSVEIWGNDVEAHVLIRARIEAWRITPAGDEIVEH</sequence>
<accession>A0A6B9FM30</accession>
<dbReference type="RefSeq" id="WP_158169004.1">
    <property type="nucleotide sequence ID" value="NZ_CP043538.1"/>
</dbReference>
<gene>
    <name evidence="1" type="ORF">MMSR116_18340</name>
</gene>
<protein>
    <submittedName>
        <fullName evidence="1">Uncharacterized protein</fullName>
    </submittedName>
</protein>
<dbReference type="KEGG" id="mmes:MMSR116_18340"/>
<evidence type="ECO:0000313" key="1">
    <source>
        <dbReference type="EMBL" id="QGY03630.1"/>
    </source>
</evidence>
<organism evidence="1 2">
    <name type="scientific">Methylobacterium mesophilicum SR1.6/6</name>
    <dbReference type="NCBI Taxonomy" id="908290"/>
    <lineage>
        <taxon>Bacteria</taxon>
        <taxon>Pseudomonadati</taxon>
        <taxon>Pseudomonadota</taxon>
        <taxon>Alphaproteobacteria</taxon>
        <taxon>Hyphomicrobiales</taxon>
        <taxon>Methylobacteriaceae</taxon>
        <taxon>Methylobacterium</taxon>
    </lineage>
</organism>
<dbReference type="AlphaFoldDB" id="A0A6B9FM30"/>
<dbReference type="EMBL" id="CP043538">
    <property type="protein sequence ID" value="QGY03630.1"/>
    <property type="molecule type" value="Genomic_DNA"/>
</dbReference>
<dbReference type="Proteomes" id="UP000012488">
    <property type="component" value="Chromosome"/>
</dbReference>
<evidence type="ECO:0000313" key="2">
    <source>
        <dbReference type="Proteomes" id="UP000012488"/>
    </source>
</evidence>
<dbReference type="OrthoDB" id="9811849at2"/>
<name>A0A6B9FM30_9HYPH</name>
<proteinExistence type="predicted"/>
<reference evidence="1 2" key="1">
    <citation type="journal article" date="2012" name="Genet. Mol. Biol.">
        <title>Analysis of 16S rRNA and mxaF genes revealing insights into Methylobacterium niche-specific plant association.</title>
        <authorList>
            <person name="Dourado M.N."/>
            <person name="Andreote F.D."/>
            <person name="Dini-Andreote F."/>
            <person name="Conti R."/>
            <person name="Araujo J.M."/>
            <person name="Araujo W.L."/>
        </authorList>
    </citation>
    <scope>NUCLEOTIDE SEQUENCE [LARGE SCALE GENOMIC DNA]</scope>
    <source>
        <strain evidence="1 2">SR1.6/6</strain>
    </source>
</reference>